<name>A0A9P5CS42_CRYP1</name>
<gene>
    <name evidence="1" type="ORF">M406DRAFT_355768</name>
</gene>
<organism evidence="1 2">
    <name type="scientific">Cryphonectria parasitica (strain ATCC 38755 / EP155)</name>
    <dbReference type="NCBI Taxonomy" id="660469"/>
    <lineage>
        <taxon>Eukaryota</taxon>
        <taxon>Fungi</taxon>
        <taxon>Dikarya</taxon>
        <taxon>Ascomycota</taxon>
        <taxon>Pezizomycotina</taxon>
        <taxon>Sordariomycetes</taxon>
        <taxon>Sordariomycetidae</taxon>
        <taxon>Diaporthales</taxon>
        <taxon>Cryphonectriaceae</taxon>
        <taxon>Cryphonectria-Endothia species complex</taxon>
        <taxon>Cryphonectria</taxon>
    </lineage>
</organism>
<dbReference type="Proteomes" id="UP000803844">
    <property type="component" value="Unassembled WGS sequence"/>
</dbReference>
<dbReference type="AlphaFoldDB" id="A0A9P5CS42"/>
<reference evidence="1" key="1">
    <citation type="journal article" date="2020" name="Phytopathology">
        <title>Genome sequence of the chestnut blight fungus Cryphonectria parasitica EP155: A fundamental resource for an archetypical invasive plant pathogen.</title>
        <authorList>
            <person name="Crouch J.A."/>
            <person name="Dawe A."/>
            <person name="Aerts A."/>
            <person name="Barry K."/>
            <person name="Churchill A.C.L."/>
            <person name="Grimwood J."/>
            <person name="Hillman B."/>
            <person name="Milgroom M.G."/>
            <person name="Pangilinan J."/>
            <person name="Smith M."/>
            <person name="Salamov A."/>
            <person name="Schmutz J."/>
            <person name="Yadav J."/>
            <person name="Grigoriev I.V."/>
            <person name="Nuss D."/>
        </authorList>
    </citation>
    <scope>NUCLEOTIDE SEQUENCE</scope>
    <source>
        <strain evidence="1">EP155</strain>
    </source>
</reference>
<dbReference type="RefSeq" id="XP_040778892.1">
    <property type="nucleotide sequence ID" value="XM_040923252.1"/>
</dbReference>
<evidence type="ECO:0000313" key="2">
    <source>
        <dbReference type="Proteomes" id="UP000803844"/>
    </source>
</evidence>
<sequence>MSITAMINVLMKCSTDVVRYDGFDKLLDFFIVLKKALFSEISGRCGGDKLRDRFLKMFHRVITAPETVTAFRICLLSVIRT</sequence>
<comment type="caution">
    <text evidence="1">The sequence shown here is derived from an EMBL/GenBank/DDBJ whole genome shotgun (WGS) entry which is preliminary data.</text>
</comment>
<dbReference type="EMBL" id="MU032346">
    <property type="protein sequence ID" value="KAF3767931.1"/>
    <property type="molecule type" value="Genomic_DNA"/>
</dbReference>
<keyword evidence="2" id="KW-1185">Reference proteome</keyword>
<evidence type="ECO:0000313" key="1">
    <source>
        <dbReference type="EMBL" id="KAF3767931.1"/>
    </source>
</evidence>
<dbReference type="GeneID" id="63840381"/>
<protein>
    <submittedName>
        <fullName evidence="1">Uncharacterized protein</fullName>
    </submittedName>
</protein>
<proteinExistence type="predicted"/>
<accession>A0A9P5CS42</accession>